<reference evidence="3 4" key="1">
    <citation type="submission" date="2018-01" db="EMBL/GenBank/DDBJ databases">
        <authorList>
            <person name="Gaut B.S."/>
            <person name="Morton B.R."/>
            <person name="Clegg M.T."/>
            <person name="Duvall M.R."/>
        </authorList>
    </citation>
    <scope>NUCLEOTIDE SEQUENCE [LARGE SCALE GENOMIC DNA]</scope>
    <source>
        <strain evidence="3">Cupriavidus taiwanensis LMG 19425</strain>
        <plasmid evidence="4">Plasmid iii</plasmid>
    </source>
</reference>
<dbReference type="AlphaFoldDB" id="A0A375ITH0"/>
<evidence type="ECO:0000256" key="1">
    <source>
        <dbReference type="SAM" id="MobiDB-lite"/>
    </source>
</evidence>
<dbReference type="Proteomes" id="UP000255505">
    <property type="component" value="Plasmid III"/>
</dbReference>
<feature type="compositionally biased region" description="Low complexity" evidence="1">
    <location>
        <begin position="295"/>
        <end position="305"/>
    </location>
</feature>
<geneLocation type="plasmid" evidence="3">
    <name>III</name>
</geneLocation>
<keyword evidence="3" id="KW-0614">Plasmid</keyword>
<proteinExistence type="predicted"/>
<evidence type="ECO:0000313" key="3">
    <source>
        <dbReference type="EMBL" id="SPK77400.1"/>
    </source>
</evidence>
<evidence type="ECO:0000259" key="2">
    <source>
        <dbReference type="Pfam" id="PF07514"/>
    </source>
</evidence>
<organism evidence="3 4">
    <name type="scientific">Cupriavidus taiwanensis</name>
    <dbReference type="NCBI Taxonomy" id="164546"/>
    <lineage>
        <taxon>Bacteria</taxon>
        <taxon>Pseudomonadati</taxon>
        <taxon>Pseudomonadota</taxon>
        <taxon>Betaproteobacteria</taxon>
        <taxon>Burkholderiales</taxon>
        <taxon>Burkholderiaceae</taxon>
        <taxon>Cupriavidus</taxon>
    </lineage>
</organism>
<gene>
    <name evidence="3" type="ORF">CT19425_P30249</name>
</gene>
<name>A0A375ITH0_9BURK</name>
<sequence length="421" mass="45770">MMNTHVHLSTDTLLASFSDRVALIRQYANEAESADFASKWLDVLERCATWFSSMPLRPGEHAEPGGAFRATVEAAYFAMRLSGAQKYAADQTSERRRQLESQYLYALFLAACCSRLDEPCRHFQFHRDSDGIEWIPAIHGAFGPWLGGGTYSVTRRETALPVERMRTALLAREILGAERLAGFDGQVLADLFGAINPEQRPSGLETLLHKVVRQAIDTVTQFEVKARRAAFAPETTPAPKADLLSAAADGIAQAKPRVTTATVPAAATAPACVNSHALTETLTPVALPSPPQPAAPATAQAPRDAGPSAVQLDASRSLRPEQTADRFKEALAGASNLMREFFRALAQDVAAGKVKVFWVDDRLAISKRMLSNYGIASETLIENLRKFQLLYKIVGQDILLVDKVANLLATRPQSAGNEVDA</sequence>
<dbReference type="InterPro" id="IPR011119">
    <property type="entry name" value="Unchr_helicase_relaxase_TraI"/>
</dbReference>
<dbReference type="Pfam" id="PF07514">
    <property type="entry name" value="TraI_2"/>
    <property type="match status" value="1"/>
</dbReference>
<feature type="domain" description="Uncharacterised" evidence="2">
    <location>
        <begin position="33"/>
        <end position="224"/>
    </location>
</feature>
<evidence type="ECO:0000313" key="4">
    <source>
        <dbReference type="Proteomes" id="UP000255505"/>
    </source>
</evidence>
<dbReference type="Gene3D" id="1.10.3210.40">
    <property type="match status" value="1"/>
</dbReference>
<protein>
    <recommendedName>
        <fullName evidence="2">Uncharacterized domain-containing protein</fullName>
    </recommendedName>
</protein>
<accession>A0A375ITH0</accession>
<feature type="region of interest" description="Disordered" evidence="1">
    <location>
        <begin position="287"/>
        <end position="314"/>
    </location>
</feature>
<dbReference type="EMBL" id="LT991978">
    <property type="protein sequence ID" value="SPK77400.1"/>
    <property type="molecule type" value="Genomic_DNA"/>
</dbReference>